<comment type="caution">
    <text evidence="1">The sequence shown here is derived from an EMBL/GenBank/DDBJ whole genome shotgun (WGS) entry which is preliminary data.</text>
</comment>
<organism evidence="1 2">
    <name type="scientific">Pectobacterium carotovorum</name>
    <name type="common">Erwinia carotovora</name>
    <dbReference type="NCBI Taxonomy" id="554"/>
    <lineage>
        <taxon>Bacteria</taxon>
        <taxon>Pseudomonadati</taxon>
        <taxon>Pseudomonadota</taxon>
        <taxon>Gammaproteobacteria</taxon>
        <taxon>Enterobacterales</taxon>
        <taxon>Pectobacteriaceae</taxon>
        <taxon>Pectobacterium</taxon>
    </lineage>
</organism>
<accession>A0A419AZC3</accession>
<proteinExistence type="predicted"/>
<protein>
    <submittedName>
        <fullName evidence="1">Uncharacterized protein</fullName>
    </submittedName>
</protein>
<evidence type="ECO:0000313" key="1">
    <source>
        <dbReference type="EMBL" id="RJL53807.1"/>
    </source>
</evidence>
<dbReference type="RefSeq" id="WP_119872946.1">
    <property type="nucleotide sequence ID" value="NZ_QZDH01000008.1"/>
</dbReference>
<reference evidence="1 2" key="1">
    <citation type="submission" date="2018-09" db="EMBL/GenBank/DDBJ databases">
        <title>Phylogenetic diversity of Pectobacterium and Dickeya strains causing blackleg disease of potato in Morocco.</title>
        <authorList>
            <person name="Oulghazi S."/>
            <person name="Moumni M."/>
            <person name="Faure D."/>
        </authorList>
    </citation>
    <scope>NUCLEOTIDE SEQUENCE [LARGE SCALE GENOMIC DNA]</scope>
    <source>
        <strain evidence="1 2">S1.15.11.2D</strain>
    </source>
</reference>
<name>A0A419AZC3_PECCA</name>
<dbReference type="AlphaFoldDB" id="A0A419AZC3"/>
<dbReference type="Proteomes" id="UP000283655">
    <property type="component" value="Unassembled WGS sequence"/>
</dbReference>
<sequence length="159" mass="16915">MKIETGENGLFAHRASIANSTAQVGNQASFAAVLAEKTQETSANNAATSAAQIQKYDFTNMTPQALTEAVNSLIRSGQMDLDESSSLLGFMAPTALSKVVYDGTAPASSHQPMNVFSKIQEGIDGALSRNEKSSAENLQRAADALLRFQDKPVKVNMFA</sequence>
<evidence type="ECO:0000313" key="2">
    <source>
        <dbReference type="Proteomes" id="UP000283655"/>
    </source>
</evidence>
<dbReference type="EMBL" id="QZDH01000008">
    <property type="protein sequence ID" value="RJL53807.1"/>
    <property type="molecule type" value="Genomic_DNA"/>
</dbReference>
<gene>
    <name evidence="1" type="ORF">D5071_04325</name>
</gene>